<gene>
    <name evidence="1" type="ORF">TBK1r_05920</name>
</gene>
<organism evidence="1 2">
    <name type="scientific">Stieleria magnilauensis</name>
    <dbReference type="NCBI Taxonomy" id="2527963"/>
    <lineage>
        <taxon>Bacteria</taxon>
        <taxon>Pseudomonadati</taxon>
        <taxon>Planctomycetota</taxon>
        <taxon>Planctomycetia</taxon>
        <taxon>Pirellulales</taxon>
        <taxon>Pirellulaceae</taxon>
        <taxon>Stieleria</taxon>
    </lineage>
</organism>
<dbReference type="Proteomes" id="UP000318081">
    <property type="component" value="Chromosome"/>
</dbReference>
<keyword evidence="2" id="KW-1185">Reference proteome</keyword>
<reference evidence="1 2" key="1">
    <citation type="submission" date="2019-02" db="EMBL/GenBank/DDBJ databases">
        <title>Deep-cultivation of Planctomycetes and their phenomic and genomic characterization uncovers novel biology.</title>
        <authorList>
            <person name="Wiegand S."/>
            <person name="Jogler M."/>
            <person name="Boedeker C."/>
            <person name="Pinto D."/>
            <person name="Vollmers J."/>
            <person name="Rivas-Marin E."/>
            <person name="Kohn T."/>
            <person name="Peeters S.H."/>
            <person name="Heuer A."/>
            <person name="Rast P."/>
            <person name="Oberbeckmann S."/>
            <person name="Bunk B."/>
            <person name="Jeske O."/>
            <person name="Meyerdierks A."/>
            <person name="Storesund J.E."/>
            <person name="Kallscheuer N."/>
            <person name="Luecker S."/>
            <person name="Lage O.M."/>
            <person name="Pohl T."/>
            <person name="Merkel B.J."/>
            <person name="Hornburger P."/>
            <person name="Mueller R.-W."/>
            <person name="Bruemmer F."/>
            <person name="Labrenz M."/>
            <person name="Spormann A.M."/>
            <person name="Op den Camp H."/>
            <person name="Overmann J."/>
            <person name="Amann R."/>
            <person name="Jetten M.S.M."/>
            <person name="Mascher T."/>
            <person name="Medema M.H."/>
            <person name="Devos D.P."/>
            <person name="Kaster A.-K."/>
            <person name="Ovreas L."/>
            <person name="Rohde M."/>
            <person name="Galperin M.Y."/>
            <person name="Jogler C."/>
        </authorList>
    </citation>
    <scope>NUCLEOTIDE SEQUENCE [LARGE SCALE GENOMIC DNA]</scope>
    <source>
        <strain evidence="1 2">TBK1r</strain>
    </source>
</reference>
<dbReference type="RefSeq" id="WP_145207429.1">
    <property type="nucleotide sequence ID" value="NZ_CP036432.1"/>
</dbReference>
<protein>
    <submittedName>
        <fullName evidence="1">Uncharacterized protein</fullName>
    </submittedName>
</protein>
<name>A0ABX5XIQ0_9BACT</name>
<sequence>MRIHKRRSFWTRNVDRLSVAITTLLIVANTTGCLPEAPPLDGMLSFREANELLFEEHANHGAIYNIDHTWNGKPFQAEWRLANYLKKSAQLQIKPPTDTFDEVDLCMALETALADESSNPWHNVADDAILRGFRHALQNDDTHIAAAYCPDAPYDITVKVKNNGSEWFCEVKVQNLIDPKKLEEAQKYAQEQLDRLEKQHAHD</sequence>
<accession>A0ABX5XIQ0</accession>
<evidence type="ECO:0000313" key="1">
    <source>
        <dbReference type="EMBL" id="QDV81672.1"/>
    </source>
</evidence>
<proteinExistence type="predicted"/>
<dbReference type="EMBL" id="CP036432">
    <property type="protein sequence ID" value="QDV81672.1"/>
    <property type="molecule type" value="Genomic_DNA"/>
</dbReference>
<evidence type="ECO:0000313" key="2">
    <source>
        <dbReference type="Proteomes" id="UP000318081"/>
    </source>
</evidence>